<keyword evidence="2" id="KW-1133">Transmembrane helix</keyword>
<dbReference type="AlphaFoldDB" id="A0A3S0HXR6"/>
<comment type="caution">
    <text evidence="3">The sequence shown here is derived from an EMBL/GenBank/DDBJ whole genome shotgun (WGS) entry which is preliminary data.</text>
</comment>
<dbReference type="OrthoDB" id="2965336at2"/>
<proteinExistence type="predicted"/>
<gene>
    <name evidence="3" type="ORF">EKG35_15420</name>
</gene>
<accession>A0A3S0HXR6</accession>
<sequence length="406" mass="45826">MSHEKWDDDKIEQLLSNAPKIHDHRSKDDVLQRLKDEGVDELLLNKKTKTKKFYWVPILISVAALCLLAIVIPSMTGQQMESSNSGEESKTIESTEKLEDSAEEFSESSDVQRSSLNVFSTEAVDLKTAVYPEDIEGKTVFKLGLSSDAADSIPVTVLIPNEKIEEDFDNTKPTGVQLYNQYAPLFNEEAIGFVDYHPYVGEITEQNNQVVHTLPNSQSYDIASAAYSLYNASLVDTFSYYYDEIAFFNEEGAPFEFSQVGEPSTPLEMKNEQTQYNYFEYTQPDGSQYLAPNFRATFATVEEAINAMKDETNDVYQSVILPNIDYEVRVEGDIATVNFTQQLDLMAFDQVQAMQMIEGILLTASSFNMQVQFENVLQTEWQGFDLTNPLPMPVGANEIDYALVLQ</sequence>
<dbReference type="EMBL" id="RXNR01000054">
    <property type="protein sequence ID" value="RTQ90060.1"/>
    <property type="molecule type" value="Genomic_DNA"/>
</dbReference>
<name>A0A3S0HXR6_9BACI</name>
<keyword evidence="2" id="KW-0472">Membrane</keyword>
<evidence type="ECO:0000256" key="1">
    <source>
        <dbReference type="SAM" id="MobiDB-lite"/>
    </source>
</evidence>
<evidence type="ECO:0000313" key="4">
    <source>
        <dbReference type="Proteomes" id="UP000276349"/>
    </source>
</evidence>
<keyword evidence="2" id="KW-0812">Transmembrane</keyword>
<keyword evidence="4" id="KW-1185">Reference proteome</keyword>
<dbReference type="RefSeq" id="WP_126295438.1">
    <property type="nucleotide sequence ID" value="NZ_CP155468.1"/>
</dbReference>
<reference evidence="3 4" key="1">
    <citation type="submission" date="2018-12" db="EMBL/GenBank/DDBJ databases">
        <authorList>
            <person name="Yu L."/>
        </authorList>
    </citation>
    <scope>NUCLEOTIDE SEQUENCE [LARGE SCALE GENOMIC DNA]</scope>
    <source>
        <strain evidence="3 4">S5H2222</strain>
    </source>
</reference>
<feature type="transmembrane region" description="Helical" evidence="2">
    <location>
        <begin position="53"/>
        <end position="75"/>
    </location>
</feature>
<organism evidence="3 4">
    <name type="scientific">Lysinibacillus telephonicus</name>
    <dbReference type="NCBI Taxonomy" id="1714840"/>
    <lineage>
        <taxon>Bacteria</taxon>
        <taxon>Bacillati</taxon>
        <taxon>Bacillota</taxon>
        <taxon>Bacilli</taxon>
        <taxon>Bacillales</taxon>
        <taxon>Bacillaceae</taxon>
        <taxon>Lysinibacillus</taxon>
    </lineage>
</organism>
<feature type="compositionally biased region" description="Basic and acidic residues" evidence="1">
    <location>
        <begin position="87"/>
        <end position="100"/>
    </location>
</feature>
<evidence type="ECO:0000256" key="2">
    <source>
        <dbReference type="SAM" id="Phobius"/>
    </source>
</evidence>
<dbReference type="Proteomes" id="UP000276349">
    <property type="component" value="Unassembled WGS sequence"/>
</dbReference>
<feature type="region of interest" description="Disordered" evidence="1">
    <location>
        <begin position="78"/>
        <end position="109"/>
    </location>
</feature>
<protein>
    <submittedName>
        <fullName evidence="3">Uncharacterized protein</fullName>
    </submittedName>
</protein>
<evidence type="ECO:0000313" key="3">
    <source>
        <dbReference type="EMBL" id="RTQ90060.1"/>
    </source>
</evidence>